<proteinExistence type="predicted"/>
<feature type="domain" description="NTP pyrophosphohydrolase MazG-like" evidence="1">
    <location>
        <begin position="25"/>
        <end position="92"/>
    </location>
</feature>
<protein>
    <recommendedName>
        <fullName evidence="1">NTP pyrophosphohydrolase MazG-like domain-containing protein</fullName>
    </recommendedName>
</protein>
<comment type="caution">
    <text evidence="2">The sequence shown here is derived from an EMBL/GenBank/DDBJ whole genome shotgun (WGS) entry which is preliminary data.</text>
</comment>
<dbReference type="SUPFAM" id="SSF101386">
    <property type="entry name" value="all-alpha NTP pyrophosphatases"/>
    <property type="match status" value="1"/>
</dbReference>
<dbReference type="STRING" id="1798401.A2363_01195"/>
<dbReference type="Pfam" id="PF03819">
    <property type="entry name" value="MazG"/>
    <property type="match status" value="1"/>
</dbReference>
<gene>
    <name evidence="2" type="ORF">A2363_01195</name>
</gene>
<evidence type="ECO:0000313" key="2">
    <source>
        <dbReference type="EMBL" id="OGG35105.1"/>
    </source>
</evidence>
<dbReference type="Proteomes" id="UP000176186">
    <property type="component" value="Unassembled WGS sequence"/>
</dbReference>
<evidence type="ECO:0000259" key="1">
    <source>
        <dbReference type="Pfam" id="PF03819"/>
    </source>
</evidence>
<name>A0A1F6BDV2_9BACT</name>
<sequence>MSDIHDLTVRIGRMTKSLDHTGDPKIILLFLMEELGEVARAYLKEQGHKKSNDRVTETFREELGDVFYLILRLAAVTDTDLEKELNKTEKKLLKSQQP</sequence>
<accession>A0A1F6BDV2</accession>
<reference evidence="2 3" key="1">
    <citation type="journal article" date="2016" name="Nat. Commun.">
        <title>Thousands of microbial genomes shed light on interconnected biogeochemical processes in an aquifer system.</title>
        <authorList>
            <person name="Anantharaman K."/>
            <person name="Brown C.T."/>
            <person name="Hug L.A."/>
            <person name="Sharon I."/>
            <person name="Castelle C.J."/>
            <person name="Probst A.J."/>
            <person name="Thomas B.C."/>
            <person name="Singh A."/>
            <person name="Wilkins M.J."/>
            <person name="Karaoz U."/>
            <person name="Brodie E.L."/>
            <person name="Williams K.H."/>
            <person name="Hubbard S.S."/>
            <person name="Banfield J.F."/>
        </authorList>
    </citation>
    <scope>NUCLEOTIDE SEQUENCE [LARGE SCALE GENOMIC DNA]</scope>
</reference>
<organism evidence="2 3">
    <name type="scientific">Candidatus Gottesmanbacteria bacterium RIFOXYB1_FULL_47_11</name>
    <dbReference type="NCBI Taxonomy" id="1798401"/>
    <lineage>
        <taxon>Bacteria</taxon>
        <taxon>Candidatus Gottesmaniibacteriota</taxon>
    </lineage>
</organism>
<dbReference type="InterPro" id="IPR004518">
    <property type="entry name" value="MazG-like_dom"/>
</dbReference>
<dbReference type="Gene3D" id="1.10.287.1080">
    <property type="entry name" value="MazG-like"/>
    <property type="match status" value="1"/>
</dbReference>
<dbReference type="EMBL" id="MFKE01000018">
    <property type="protein sequence ID" value="OGG35105.1"/>
    <property type="molecule type" value="Genomic_DNA"/>
</dbReference>
<dbReference type="AlphaFoldDB" id="A0A1F6BDV2"/>
<dbReference type="CDD" id="cd11523">
    <property type="entry name" value="NTP-PPase"/>
    <property type="match status" value="1"/>
</dbReference>
<evidence type="ECO:0000313" key="3">
    <source>
        <dbReference type="Proteomes" id="UP000176186"/>
    </source>
</evidence>